<evidence type="ECO:0000313" key="6">
    <source>
        <dbReference type="Proteomes" id="UP000000238"/>
    </source>
</evidence>
<evidence type="ECO:0000256" key="1">
    <source>
        <dbReference type="ARBA" id="ARBA00024481"/>
    </source>
</evidence>
<dbReference type="InterPro" id="IPR023797">
    <property type="entry name" value="RNA3'_phos_cyclase_dom"/>
</dbReference>
<dbReference type="InterPro" id="IPR036553">
    <property type="entry name" value="RPTC_insert"/>
</dbReference>
<dbReference type="NCBIfam" id="TIGR03399">
    <property type="entry name" value="RNA_3prim_cycl"/>
    <property type="match status" value="1"/>
</dbReference>
<evidence type="ECO:0000256" key="2">
    <source>
        <dbReference type="HAMAP-Rule" id="MF_00200"/>
    </source>
</evidence>
<feature type="domain" description="RNA 3'-terminal phosphate cyclase" evidence="4">
    <location>
        <begin position="10"/>
        <end position="324"/>
    </location>
</feature>
<reference evidence="5 6" key="1">
    <citation type="journal article" date="2005" name="Nucleic Acids Res.">
        <title>Genomic blueprint of Hahella chejuensis, a marine microbe producing an algicidal agent.</title>
        <authorList>
            <person name="Jeong H."/>
            <person name="Yim J.H."/>
            <person name="Lee C."/>
            <person name="Choi S.-H."/>
            <person name="Park Y.K."/>
            <person name="Yoon S.H."/>
            <person name="Hur C.-G."/>
            <person name="Kang H.-Y."/>
            <person name="Kim D."/>
            <person name="Lee H.H."/>
            <person name="Park K.H."/>
            <person name="Park S.-H."/>
            <person name="Park H.-S."/>
            <person name="Lee H.K."/>
            <person name="Oh T.K."/>
            <person name="Kim J.F."/>
        </authorList>
    </citation>
    <scope>NUCLEOTIDE SEQUENCE [LARGE SCALE GENOMIC DNA]</scope>
    <source>
        <strain evidence="5 6">KCTC 2396</strain>
    </source>
</reference>
<dbReference type="Pfam" id="PF01137">
    <property type="entry name" value="RTC"/>
    <property type="match status" value="1"/>
</dbReference>
<dbReference type="KEGG" id="hch:HCH_00166"/>
<dbReference type="HAMAP" id="MF_00200">
    <property type="entry name" value="RTC"/>
    <property type="match status" value="1"/>
</dbReference>
<comment type="similarity">
    <text evidence="2">Belongs to the RNA 3'-terminal cyclase family. Type 1 subfamily.</text>
</comment>
<organism evidence="5 6">
    <name type="scientific">Hahella chejuensis (strain KCTC 2396)</name>
    <dbReference type="NCBI Taxonomy" id="349521"/>
    <lineage>
        <taxon>Bacteria</taxon>
        <taxon>Pseudomonadati</taxon>
        <taxon>Pseudomonadota</taxon>
        <taxon>Gammaproteobacteria</taxon>
        <taxon>Oceanospirillales</taxon>
        <taxon>Hahellaceae</taxon>
        <taxon>Hahella</taxon>
    </lineage>
</organism>
<feature type="binding site" evidence="2">
    <location>
        <begin position="282"/>
        <end position="286"/>
    </location>
    <ligand>
        <name>ATP</name>
        <dbReference type="ChEBI" id="CHEBI:30616"/>
    </ligand>
</feature>
<feature type="active site" description="Tele-AMP-histidine intermediate" evidence="2">
    <location>
        <position position="307"/>
    </location>
</feature>
<dbReference type="EC" id="6.5.1.4" evidence="2 3"/>
<dbReference type="PANTHER" id="PTHR11096:SF0">
    <property type="entry name" value="RNA 3'-TERMINAL PHOSPHATE CYCLASE"/>
    <property type="match status" value="1"/>
</dbReference>
<dbReference type="InterPro" id="IPR017770">
    <property type="entry name" value="RNA3'_term_phos_cyc_type_1"/>
</dbReference>
<dbReference type="PIRSF" id="PIRSF005378">
    <property type="entry name" value="RNA3'_term_phos_cycl_euk"/>
    <property type="match status" value="1"/>
</dbReference>
<dbReference type="PANTHER" id="PTHR11096">
    <property type="entry name" value="RNA 3' TERMINAL PHOSPHATE CYCLASE"/>
    <property type="match status" value="1"/>
</dbReference>
<dbReference type="OrthoDB" id="9789235at2"/>
<dbReference type="eggNOG" id="COG0430">
    <property type="taxonomic scope" value="Bacteria"/>
</dbReference>
<evidence type="ECO:0000256" key="3">
    <source>
        <dbReference type="NCBIfam" id="TIGR03399"/>
    </source>
</evidence>
<keyword evidence="2" id="KW-0963">Cytoplasm</keyword>
<dbReference type="InterPro" id="IPR037136">
    <property type="entry name" value="RNA3'_phos_cyclase_dom_sf"/>
</dbReference>
<name>Q2SQI9_HAHCH</name>
<keyword evidence="6" id="KW-1185">Reference proteome</keyword>
<keyword evidence="2" id="KW-0547">Nucleotide-binding</keyword>
<dbReference type="Proteomes" id="UP000000238">
    <property type="component" value="Chromosome"/>
</dbReference>
<dbReference type="RefSeq" id="WP_011394162.1">
    <property type="nucleotide sequence ID" value="NC_007645.1"/>
</dbReference>
<proteinExistence type="inferred from homology"/>
<dbReference type="NCBIfam" id="NF003246">
    <property type="entry name" value="PRK04204.1-2"/>
    <property type="match status" value="1"/>
</dbReference>
<keyword evidence="2" id="KW-0067">ATP-binding</keyword>
<dbReference type="AlphaFoldDB" id="Q2SQI9"/>
<accession>Q2SQI9</accession>
<dbReference type="GO" id="GO:0005524">
    <property type="term" value="F:ATP binding"/>
    <property type="evidence" value="ECO:0007669"/>
    <property type="project" value="UniProtKB-KW"/>
</dbReference>
<sequence>MDKVVIDGRMGEGGGQILRSSLTLAMLYGKEIEINHIRGKRPKPGLMRQHLTCVKAAQTICNAKVDGAELGSSRLTFKPGPIKGGNYKFDVGSAGSTTLVFQTILLPLLQAEGVSTVEFGGGTHNPFAPPLTEIERSFLPLLRDMGARIEIEAERWGFMPAGGGKWRIRIQPAALRPIERVKRGELNHSRLTAYCYNIPGKVGEREVQAYLSLREHPVHESRQRKPEAGCAGNLLAVDLQFDDHRICISELGQVRRRAELVSKLLSQKVKSYLDSKAVLDEHLTDQMMLPMLIAGGGRFSIAEWSLHAETNAEVIELFTSRKIECDGAIMWME</sequence>
<dbReference type="GO" id="GO:0003963">
    <property type="term" value="F:RNA-3'-phosphate cyclase activity"/>
    <property type="evidence" value="ECO:0007669"/>
    <property type="project" value="UniProtKB-UniRule"/>
</dbReference>
<keyword evidence="2" id="KW-0436">Ligase</keyword>
<dbReference type="HOGENOM" id="CLU_027882_0_0_6"/>
<dbReference type="EMBL" id="CP000155">
    <property type="protein sequence ID" value="ABC27085.1"/>
    <property type="molecule type" value="Genomic_DNA"/>
</dbReference>
<dbReference type="GO" id="GO:0005737">
    <property type="term" value="C:cytoplasm"/>
    <property type="evidence" value="ECO:0007669"/>
    <property type="project" value="UniProtKB-SubCell"/>
</dbReference>
<dbReference type="STRING" id="349521.HCH_00166"/>
<dbReference type="InterPro" id="IPR000228">
    <property type="entry name" value="RNA3'_term_phos_cyc"/>
</dbReference>
<protein>
    <recommendedName>
        <fullName evidence="2 3">RNA 3'-terminal phosphate cyclase</fullName>
        <shortName evidence="2">RNA cyclase</shortName>
        <shortName evidence="2">RNA-3'-phosphate cyclase</shortName>
        <ecNumber evidence="2 3">6.5.1.4</ecNumber>
    </recommendedName>
</protein>
<comment type="function">
    <text evidence="2">Catalyzes the conversion of 3'-phosphate to a 2',3'-cyclic phosphodiester at the end of RNA. The mechanism of action of the enzyme occurs in 3 steps: (A) adenylation of the enzyme by ATP; (B) transfer of adenylate to an RNA-N3'P to produce RNA-N3'PP5'A; (C) and attack of the adjacent 2'-hydroxyl on the 3'-phosphorus in the diester linkage to produce the cyclic end product. The biological role of this enzyme is unknown but it is likely to function in some aspects of cellular RNA processing.</text>
</comment>
<comment type="catalytic activity">
    <reaction evidence="1 2">
        <text>a 3'-end 3'-phospho-ribonucleotide-RNA + ATP = a 3'-end 2',3'-cyclophospho-ribonucleotide-RNA + AMP + diphosphate</text>
        <dbReference type="Rhea" id="RHEA:23976"/>
        <dbReference type="Rhea" id="RHEA-COMP:10463"/>
        <dbReference type="Rhea" id="RHEA-COMP:10464"/>
        <dbReference type="ChEBI" id="CHEBI:30616"/>
        <dbReference type="ChEBI" id="CHEBI:33019"/>
        <dbReference type="ChEBI" id="CHEBI:83062"/>
        <dbReference type="ChEBI" id="CHEBI:83064"/>
        <dbReference type="ChEBI" id="CHEBI:456215"/>
        <dbReference type="EC" id="6.5.1.4"/>
    </reaction>
</comment>
<dbReference type="Gene3D" id="3.30.360.20">
    <property type="entry name" value="RNA 3'-terminal phosphate cyclase, insert domain"/>
    <property type="match status" value="1"/>
</dbReference>
<feature type="binding site" evidence="2">
    <location>
        <position position="102"/>
    </location>
    <ligand>
        <name>ATP</name>
        <dbReference type="ChEBI" id="CHEBI:30616"/>
    </ligand>
</feature>
<evidence type="ECO:0000259" key="4">
    <source>
        <dbReference type="Pfam" id="PF01137"/>
    </source>
</evidence>
<gene>
    <name evidence="2" type="primary">rtcA</name>
    <name evidence="5" type="ordered locus">HCH_00166</name>
</gene>
<comment type="subcellular location">
    <subcellularLocation>
        <location evidence="2">Cytoplasm</location>
    </subcellularLocation>
</comment>
<evidence type="ECO:0000313" key="5">
    <source>
        <dbReference type="EMBL" id="ABC27085.1"/>
    </source>
</evidence>
<dbReference type="Gene3D" id="3.65.10.20">
    <property type="entry name" value="RNA 3'-terminal phosphate cyclase domain"/>
    <property type="match status" value="1"/>
</dbReference>
<dbReference type="SUPFAM" id="SSF52913">
    <property type="entry name" value="RNA 3'-terminal phosphate cyclase, RPTC, insert domain"/>
    <property type="match status" value="1"/>
</dbReference>
<dbReference type="SUPFAM" id="SSF55205">
    <property type="entry name" value="EPT/RTPC-like"/>
    <property type="match status" value="1"/>
</dbReference>
<dbReference type="InterPro" id="IPR013792">
    <property type="entry name" value="RNA3'P_cycl/enolpyr_Trfase_a/b"/>
</dbReference>
<dbReference type="GO" id="GO:0006396">
    <property type="term" value="P:RNA processing"/>
    <property type="evidence" value="ECO:0007669"/>
    <property type="project" value="UniProtKB-UniRule"/>
</dbReference>